<evidence type="ECO:0000256" key="4">
    <source>
        <dbReference type="ARBA" id="ARBA00023125"/>
    </source>
</evidence>
<dbReference type="GO" id="GO:0006355">
    <property type="term" value="P:regulation of DNA-templated transcription"/>
    <property type="evidence" value="ECO:0007669"/>
    <property type="project" value="InterPro"/>
</dbReference>
<dbReference type="AlphaFoldDB" id="A0A832QCE1"/>
<keyword evidence="3" id="KW-0805">Transcription regulation</keyword>
<dbReference type="EMBL" id="DUTP01000006">
    <property type="protein sequence ID" value="HHX99701.1"/>
    <property type="molecule type" value="Genomic_DNA"/>
</dbReference>
<dbReference type="PANTHER" id="PTHR48111">
    <property type="entry name" value="REGULATOR OF RPOS"/>
    <property type="match status" value="1"/>
</dbReference>
<dbReference type="InterPro" id="IPR001789">
    <property type="entry name" value="Sig_transdc_resp-reg_receiver"/>
</dbReference>
<dbReference type="SMART" id="SM00862">
    <property type="entry name" value="Trans_reg_C"/>
    <property type="match status" value="1"/>
</dbReference>
<reference evidence="10 11" key="1">
    <citation type="journal article" date="2020" name="Biotechnol. Biofuels">
        <title>New insights from the biogas microbiome by comprehensive genome-resolved metagenomics of nearly 1600 species originating from multiple anaerobic digesters.</title>
        <authorList>
            <person name="Campanaro S."/>
            <person name="Treu L."/>
            <person name="Rodriguez-R L.M."/>
            <person name="Kovalovszki A."/>
            <person name="Ziels R.M."/>
            <person name="Maus I."/>
            <person name="Zhu X."/>
            <person name="Kougias P.G."/>
            <person name="Basile A."/>
            <person name="Luo G."/>
            <person name="Schluter A."/>
            <person name="Konstantinidis K.T."/>
            <person name="Angelidaki I."/>
        </authorList>
    </citation>
    <scope>NUCLEOTIDE SEQUENCE [LARGE SCALE GENOMIC DNA]</scope>
    <source>
        <strain evidence="10">AS05jafATM_89</strain>
    </source>
</reference>
<dbReference type="PANTHER" id="PTHR48111:SF1">
    <property type="entry name" value="TWO-COMPONENT RESPONSE REGULATOR ORR33"/>
    <property type="match status" value="1"/>
</dbReference>
<dbReference type="InterPro" id="IPR011006">
    <property type="entry name" value="CheY-like_superfamily"/>
</dbReference>
<dbReference type="Gene3D" id="3.40.50.2300">
    <property type="match status" value="1"/>
</dbReference>
<dbReference type="Pfam" id="PF00072">
    <property type="entry name" value="Response_reg"/>
    <property type="match status" value="1"/>
</dbReference>
<dbReference type="SUPFAM" id="SSF52172">
    <property type="entry name" value="CheY-like"/>
    <property type="match status" value="1"/>
</dbReference>
<keyword evidence="5" id="KW-0804">Transcription</keyword>
<name>A0A832QCE1_9BACT</name>
<proteinExistence type="predicted"/>
<feature type="modified residue" description="4-aspartylphosphate" evidence="6">
    <location>
        <position position="54"/>
    </location>
</feature>
<evidence type="ECO:0000256" key="1">
    <source>
        <dbReference type="ARBA" id="ARBA00022553"/>
    </source>
</evidence>
<dbReference type="GO" id="GO:0032993">
    <property type="term" value="C:protein-DNA complex"/>
    <property type="evidence" value="ECO:0007669"/>
    <property type="project" value="TreeGrafter"/>
</dbReference>
<accession>A0A832QCE1</accession>
<protein>
    <submittedName>
        <fullName evidence="10">Response regulator transcription factor</fullName>
    </submittedName>
</protein>
<keyword evidence="2" id="KW-0902">Two-component regulatory system</keyword>
<feature type="domain" description="OmpR/PhoB-type" evidence="9">
    <location>
        <begin position="125"/>
        <end position="223"/>
    </location>
</feature>
<gene>
    <name evidence="10" type="ORF">GX533_03460</name>
</gene>
<evidence type="ECO:0000313" key="10">
    <source>
        <dbReference type="EMBL" id="HHX99701.1"/>
    </source>
</evidence>
<dbReference type="InterPro" id="IPR039420">
    <property type="entry name" value="WalR-like"/>
</dbReference>
<evidence type="ECO:0000259" key="8">
    <source>
        <dbReference type="PROSITE" id="PS50110"/>
    </source>
</evidence>
<dbReference type="InterPro" id="IPR036388">
    <property type="entry name" value="WH-like_DNA-bd_sf"/>
</dbReference>
<dbReference type="CDD" id="cd00156">
    <property type="entry name" value="REC"/>
    <property type="match status" value="1"/>
</dbReference>
<feature type="domain" description="Response regulatory" evidence="8">
    <location>
        <begin position="5"/>
        <end position="119"/>
    </location>
</feature>
<dbReference type="GO" id="GO:0000976">
    <property type="term" value="F:transcription cis-regulatory region binding"/>
    <property type="evidence" value="ECO:0007669"/>
    <property type="project" value="TreeGrafter"/>
</dbReference>
<evidence type="ECO:0000256" key="7">
    <source>
        <dbReference type="PROSITE-ProRule" id="PRU01091"/>
    </source>
</evidence>
<comment type="caution">
    <text evidence="10">The sequence shown here is derived from an EMBL/GenBank/DDBJ whole genome shotgun (WGS) entry which is preliminary data.</text>
</comment>
<evidence type="ECO:0000256" key="3">
    <source>
        <dbReference type="ARBA" id="ARBA00023015"/>
    </source>
</evidence>
<evidence type="ECO:0000259" key="9">
    <source>
        <dbReference type="PROSITE" id="PS51755"/>
    </source>
</evidence>
<dbReference type="CDD" id="cd00383">
    <property type="entry name" value="trans_reg_C"/>
    <property type="match status" value="1"/>
</dbReference>
<dbReference type="Gene3D" id="1.10.10.10">
    <property type="entry name" value="Winged helix-like DNA-binding domain superfamily/Winged helix DNA-binding domain"/>
    <property type="match status" value="1"/>
</dbReference>
<sequence length="225" mass="25912">MKRQKVLIVEDNATLVHMLQRFFDGLGFDSDYAYTGKQFTQRLREEHYVLIIVDIMLPDTSGFNIIKKIRRFNKEKPIIVITTDEEIESQIKSFKEGASLFHKKPIEYTLLREQVFNLLRKDSVDVEKEIGELVINLNSRTVKKGNKDISLTCLEFAMLEVLINNAKSILSREAIISLLDEDGCEKELTSVDTIVCRIRKKLGEEIQDSIIETVRGVGYRIRSGI</sequence>
<evidence type="ECO:0000256" key="6">
    <source>
        <dbReference type="PROSITE-ProRule" id="PRU00169"/>
    </source>
</evidence>
<keyword evidence="1 6" id="KW-0597">Phosphoprotein</keyword>
<dbReference type="GO" id="GO:0000156">
    <property type="term" value="F:phosphorelay response regulator activity"/>
    <property type="evidence" value="ECO:0007669"/>
    <property type="project" value="TreeGrafter"/>
</dbReference>
<dbReference type="SMART" id="SM00448">
    <property type="entry name" value="REC"/>
    <property type="match status" value="1"/>
</dbReference>
<keyword evidence="4 7" id="KW-0238">DNA-binding</keyword>
<dbReference type="GO" id="GO:0005829">
    <property type="term" value="C:cytosol"/>
    <property type="evidence" value="ECO:0007669"/>
    <property type="project" value="TreeGrafter"/>
</dbReference>
<evidence type="ECO:0000256" key="2">
    <source>
        <dbReference type="ARBA" id="ARBA00023012"/>
    </source>
</evidence>
<dbReference type="InterPro" id="IPR001867">
    <property type="entry name" value="OmpR/PhoB-type_DNA-bd"/>
</dbReference>
<evidence type="ECO:0000256" key="5">
    <source>
        <dbReference type="ARBA" id="ARBA00023163"/>
    </source>
</evidence>
<feature type="DNA-binding region" description="OmpR/PhoB-type" evidence="7">
    <location>
        <begin position="125"/>
        <end position="223"/>
    </location>
</feature>
<dbReference type="PROSITE" id="PS50110">
    <property type="entry name" value="RESPONSE_REGULATORY"/>
    <property type="match status" value="1"/>
</dbReference>
<evidence type="ECO:0000313" key="11">
    <source>
        <dbReference type="Proteomes" id="UP000576550"/>
    </source>
</evidence>
<dbReference type="PROSITE" id="PS51755">
    <property type="entry name" value="OMPR_PHOB"/>
    <property type="match status" value="1"/>
</dbReference>
<organism evidence="10 11">
    <name type="scientific">Candidatus Dojkabacteria bacterium</name>
    <dbReference type="NCBI Taxonomy" id="2099670"/>
    <lineage>
        <taxon>Bacteria</taxon>
        <taxon>Candidatus Dojkabacteria</taxon>
    </lineage>
</organism>
<dbReference type="Proteomes" id="UP000576550">
    <property type="component" value="Unassembled WGS sequence"/>
</dbReference>
<dbReference type="Pfam" id="PF00486">
    <property type="entry name" value="Trans_reg_C"/>
    <property type="match status" value="1"/>
</dbReference>